<dbReference type="Proteomes" id="UP000038009">
    <property type="component" value="Unassembled WGS sequence"/>
</dbReference>
<evidence type="ECO:0000256" key="1">
    <source>
        <dbReference type="SAM" id="Coils"/>
    </source>
</evidence>
<proteinExistence type="predicted"/>
<keyword evidence="2" id="KW-0472">Membrane</keyword>
<reference evidence="3 4" key="1">
    <citation type="journal article" date="2015" name="PLoS Pathog.">
        <title>Leptomonas seymouri: Adaptations to the Dixenous Life Cycle Analyzed by Genome Sequencing, Transcriptome Profiling and Co-infection with Leishmania donovani.</title>
        <authorList>
            <person name="Kraeva N."/>
            <person name="Butenko A."/>
            <person name="Hlavacova J."/>
            <person name="Kostygov A."/>
            <person name="Myskova J."/>
            <person name="Grybchuk D."/>
            <person name="Lestinova T."/>
            <person name="Votypka J."/>
            <person name="Volf P."/>
            <person name="Opperdoes F."/>
            <person name="Flegontov P."/>
            <person name="Lukes J."/>
            <person name="Yurchenko V."/>
        </authorList>
    </citation>
    <scope>NUCLEOTIDE SEQUENCE [LARGE SCALE GENOMIC DNA]</scope>
    <source>
        <strain evidence="3 4">ATCC 30220</strain>
    </source>
</reference>
<keyword evidence="4" id="KW-1185">Reference proteome</keyword>
<feature type="transmembrane region" description="Helical" evidence="2">
    <location>
        <begin position="47"/>
        <end position="68"/>
    </location>
</feature>
<evidence type="ECO:0000256" key="2">
    <source>
        <dbReference type="SAM" id="Phobius"/>
    </source>
</evidence>
<sequence>MSAELECGSETVGRYTCRYAPRPSVCCANGCCAIHPSSGAARKPMEIWVRVVIALSVAVGMVLVFLLLKYRDQRGLRAYQRLCEHRRAQAAEELQRLRRQQQQHTSQEMGAVPRAFAVERVPTEQPLREG</sequence>
<dbReference type="OMA" id="GRYTCKD"/>
<evidence type="ECO:0000313" key="4">
    <source>
        <dbReference type="Proteomes" id="UP000038009"/>
    </source>
</evidence>
<protein>
    <submittedName>
        <fullName evidence="3">Uncharacterized protein</fullName>
    </submittedName>
</protein>
<gene>
    <name evidence="3" type="ORF">ABL78_7434</name>
</gene>
<feature type="coiled-coil region" evidence="1">
    <location>
        <begin position="80"/>
        <end position="107"/>
    </location>
</feature>
<keyword evidence="2" id="KW-1133">Transmembrane helix</keyword>
<keyword evidence="1" id="KW-0175">Coiled coil</keyword>
<evidence type="ECO:0000313" key="3">
    <source>
        <dbReference type="EMBL" id="KPI83535.1"/>
    </source>
</evidence>
<dbReference type="OrthoDB" id="272386at2759"/>
<comment type="caution">
    <text evidence="3">The sequence shown here is derived from an EMBL/GenBank/DDBJ whole genome shotgun (WGS) entry which is preliminary data.</text>
</comment>
<dbReference type="VEuPathDB" id="TriTrypDB:Lsey_0360_0070"/>
<organism evidence="3 4">
    <name type="scientific">Leptomonas seymouri</name>
    <dbReference type="NCBI Taxonomy" id="5684"/>
    <lineage>
        <taxon>Eukaryota</taxon>
        <taxon>Discoba</taxon>
        <taxon>Euglenozoa</taxon>
        <taxon>Kinetoplastea</taxon>
        <taxon>Metakinetoplastina</taxon>
        <taxon>Trypanosomatida</taxon>
        <taxon>Trypanosomatidae</taxon>
        <taxon>Leishmaniinae</taxon>
        <taxon>Leptomonas</taxon>
    </lineage>
</organism>
<keyword evidence="2" id="KW-0812">Transmembrane</keyword>
<name>A0A0N1P9I9_LEPSE</name>
<dbReference type="AlphaFoldDB" id="A0A0N1P9I9"/>
<dbReference type="EMBL" id="LJSK01000360">
    <property type="protein sequence ID" value="KPI83535.1"/>
    <property type="molecule type" value="Genomic_DNA"/>
</dbReference>
<accession>A0A0N1P9I9</accession>